<dbReference type="EMBL" id="BGZK01002339">
    <property type="protein sequence ID" value="GBP93119.1"/>
    <property type="molecule type" value="Genomic_DNA"/>
</dbReference>
<dbReference type="AlphaFoldDB" id="A0A4C2A1S6"/>
<accession>A0A4C2A1S6</accession>
<keyword evidence="2" id="KW-1185">Reference proteome</keyword>
<proteinExistence type="predicted"/>
<protein>
    <submittedName>
        <fullName evidence="1">Uncharacterized protein</fullName>
    </submittedName>
</protein>
<sequence length="166" mass="18310">MFTTERDIWHQCSESSSVQLSISWSKDATRRDRGVHRLSYDCKSCFYTSECAVGFFCSGPNESFRARPAAGLALQSRAGRVLTPSERAPPAADAFPIANYRCGSSDANTEFTLGSASWMNFDADILLAAFHGPMGFFSRCVVESLLNLSRITTGILSFKEYDSDVM</sequence>
<evidence type="ECO:0000313" key="1">
    <source>
        <dbReference type="EMBL" id="GBP93119.1"/>
    </source>
</evidence>
<reference evidence="1 2" key="1">
    <citation type="journal article" date="2019" name="Commun. Biol.">
        <title>The bagworm genome reveals a unique fibroin gene that provides high tensile strength.</title>
        <authorList>
            <person name="Kono N."/>
            <person name="Nakamura H."/>
            <person name="Ohtoshi R."/>
            <person name="Tomita M."/>
            <person name="Numata K."/>
            <person name="Arakawa K."/>
        </authorList>
    </citation>
    <scope>NUCLEOTIDE SEQUENCE [LARGE SCALE GENOMIC DNA]</scope>
</reference>
<dbReference type="Proteomes" id="UP000299102">
    <property type="component" value="Unassembled WGS sequence"/>
</dbReference>
<name>A0A4C2A1S6_EUMVA</name>
<gene>
    <name evidence="1" type="ORF">EVAR_65057_1</name>
</gene>
<evidence type="ECO:0000313" key="2">
    <source>
        <dbReference type="Proteomes" id="UP000299102"/>
    </source>
</evidence>
<comment type="caution">
    <text evidence="1">The sequence shown here is derived from an EMBL/GenBank/DDBJ whole genome shotgun (WGS) entry which is preliminary data.</text>
</comment>
<organism evidence="1 2">
    <name type="scientific">Eumeta variegata</name>
    <name type="common">Bagworm moth</name>
    <name type="synonym">Eumeta japonica</name>
    <dbReference type="NCBI Taxonomy" id="151549"/>
    <lineage>
        <taxon>Eukaryota</taxon>
        <taxon>Metazoa</taxon>
        <taxon>Ecdysozoa</taxon>
        <taxon>Arthropoda</taxon>
        <taxon>Hexapoda</taxon>
        <taxon>Insecta</taxon>
        <taxon>Pterygota</taxon>
        <taxon>Neoptera</taxon>
        <taxon>Endopterygota</taxon>
        <taxon>Lepidoptera</taxon>
        <taxon>Glossata</taxon>
        <taxon>Ditrysia</taxon>
        <taxon>Tineoidea</taxon>
        <taxon>Psychidae</taxon>
        <taxon>Oiketicinae</taxon>
        <taxon>Eumeta</taxon>
    </lineage>
</organism>